<gene>
    <name evidence="3" type="ORF">Taro_031833</name>
</gene>
<evidence type="ECO:0000256" key="1">
    <source>
        <dbReference type="SAM" id="Phobius"/>
    </source>
</evidence>
<dbReference type="PANTHER" id="PTHR35112">
    <property type="entry name" value="OS08G0360500 PROTEIN"/>
    <property type="match status" value="1"/>
</dbReference>
<dbReference type="Pfam" id="PF25072">
    <property type="entry name" value="DUF7796"/>
    <property type="match status" value="1"/>
</dbReference>
<dbReference type="InterPro" id="IPR056698">
    <property type="entry name" value="DUF7796"/>
</dbReference>
<name>A0A843VT41_COLES</name>
<dbReference type="PANTHER" id="PTHR35112:SF1">
    <property type="entry name" value="RING_FYVE_PHD ZINC FINGER SUPERFAMILY PROTEIN"/>
    <property type="match status" value="1"/>
</dbReference>
<evidence type="ECO:0000259" key="2">
    <source>
        <dbReference type="Pfam" id="PF25072"/>
    </source>
</evidence>
<dbReference type="EMBL" id="NMUH01002298">
    <property type="protein sequence ID" value="MQL99115.1"/>
    <property type="molecule type" value="Genomic_DNA"/>
</dbReference>
<evidence type="ECO:0000313" key="3">
    <source>
        <dbReference type="EMBL" id="MQL99115.1"/>
    </source>
</evidence>
<comment type="caution">
    <text evidence="3">The sequence shown here is derived from an EMBL/GenBank/DDBJ whole genome shotgun (WGS) entry which is preliminary data.</text>
</comment>
<feature type="domain" description="DUF7796" evidence="2">
    <location>
        <begin position="35"/>
        <end position="144"/>
    </location>
</feature>
<proteinExistence type="predicted"/>
<dbReference type="AlphaFoldDB" id="A0A843VT41"/>
<reference evidence="3" key="1">
    <citation type="submission" date="2017-07" db="EMBL/GenBank/DDBJ databases">
        <title>Taro Niue Genome Assembly and Annotation.</title>
        <authorList>
            <person name="Atibalentja N."/>
            <person name="Keating K."/>
            <person name="Fields C.J."/>
        </authorList>
    </citation>
    <scope>NUCLEOTIDE SEQUENCE</scope>
    <source>
        <strain evidence="3">Niue_2</strain>
        <tissue evidence="3">Leaf</tissue>
    </source>
</reference>
<sequence length="162" mass="17363">LLDPGNFVPGEYLVPEGSSYGGLNDRFDVGDQRASQMDTSGVRVTARRLPFHVLSDRRYAFPPGLHSVLVASMGSPGPLSGAKCKPCRPVCVGLCVEAVGMGLDAGWSWTEYRNGSLELCDASGGWADGWERIFDKVAGKEAASLLLFFFLFLISATGGTRQ</sequence>
<keyword evidence="1" id="KW-0812">Transmembrane</keyword>
<accession>A0A843VT41</accession>
<keyword evidence="1" id="KW-1133">Transmembrane helix</keyword>
<protein>
    <recommendedName>
        <fullName evidence="2">DUF7796 domain-containing protein</fullName>
    </recommendedName>
</protein>
<keyword evidence="1" id="KW-0472">Membrane</keyword>
<evidence type="ECO:0000313" key="4">
    <source>
        <dbReference type="Proteomes" id="UP000652761"/>
    </source>
</evidence>
<dbReference type="OrthoDB" id="2016723at2759"/>
<organism evidence="3 4">
    <name type="scientific">Colocasia esculenta</name>
    <name type="common">Wild taro</name>
    <name type="synonym">Arum esculentum</name>
    <dbReference type="NCBI Taxonomy" id="4460"/>
    <lineage>
        <taxon>Eukaryota</taxon>
        <taxon>Viridiplantae</taxon>
        <taxon>Streptophyta</taxon>
        <taxon>Embryophyta</taxon>
        <taxon>Tracheophyta</taxon>
        <taxon>Spermatophyta</taxon>
        <taxon>Magnoliopsida</taxon>
        <taxon>Liliopsida</taxon>
        <taxon>Araceae</taxon>
        <taxon>Aroideae</taxon>
        <taxon>Colocasieae</taxon>
        <taxon>Colocasia</taxon>
    </lineage>
</organism>
<feature type="transmembrane region" description="Helical" evidence="1">
    <location>
        <begin position="142"/>
        <end position="160"/>
    </location>
</feature>
<feature type="non-terminal residue" evidence="3">
    <location>
        <position position="1"/>
    </location>
</feature>
<dbReference type="Proteomes" id="UP000652761">
    <property type="component" value="Unassembled WGS sequence"/>
</dbReference>
<keyword evidence="4" id="KW-1185">Reference proteome</keyword>